<name>A0A5J4YVG8_PORPP</name>
<keyword evidence="6" id="KW-0809">Transit peptide</keyword>
<dbReference type="GO" id="GO:0046933">
    <property type="term" value="F:proton-transporting ATP synthase activity, rotational mechanism"/>
    <property type="evidence" value="ECO:0007669"/>
    <property type="project" value="InterPro"/>
</dbReference>
<comment type="caution">
    <text evidence="11">The sequence shown here is derived from an EMBL/GenBank/DDBJ whole genome shotgun (WGS) entry which is preliminary data.</text>
</comment>
<feature type="domain" description="ATP synthase F1 complex delta/epsilon subunit N-terminal" evidence="10">
    <location>
        <begin position="49"/>
        <end position="126"/>
    </location>
</feature>
<dbReference type="Gene3D" id="1.20.5.440">
    <property type="entry name" value="ATP synthase delta/epsilon subunit, C-terminal domain"/>
    <property type="match status" value="1"/>
</dbReference>
<dbReference type="PANTHER" id="PTHR13822:SF7">
    <property type="entry name" value="ATP SYNTHASE SUBUNIT DELTA, MITOCHONDRIAL"/>
    <property type="match status" value="1"/>
</dbReference>
<protein>
    <submittedName>
        <fullName evidence="11">ATP synthase subunit delta', mitochondrial</fullName>
    </submittedName>
</protein>
<evidence type="ECO:0000256" key="8">
    <source>
        <dbReference type="ARBA" id="ARBA00023128"/>
    </source>
</evidence>
<evidence type="ECO:0000256" key="3">
    <source>
        <dbReference type="ARBA" id="ARBA00022448"/>
    </source>
</evidence>
<dbReference type="InterPro" id="IPR036771">
    <property type="entry name" value="ATPsynth_dsu/esu_N"/>
</dbReference>
<keyword evidence="8" id="KW-0496">Mitochondrion</keyword>
<dbReference type="AlphaFoldDB" id="A0A5J4YVG8"/>
<evidence type="ECO:0000256" key="6">
    <source>
        <dbReference type="ARBA" id="ARBA00022946"/>
    </source>
</evidence>
<accession>A0A5J4YVG8</accession>
<gene>
    <name evidence="11" type="ORF">FVE85_2964</name>
</gene>
<sequence length="177" mass="18500">MAHAMRMMRQGMSGMRVMAAASASHASRPAVARRMFADDATAPAGKLLLNFVVPDKAIKSKAHVDMVVVPATRGEMGILSDHVPTVAQLQPGVVAVHSGSEIEKYFISSGFAFVNPNSTDVCAVSAVSISDIDPEEVKRGLAEAEASMSAASDELARAEAQIGIDVFTAMRDAAAAK</sequence>
<dbReference type="GO" id="GO:0005743">
    <property type="term" value="C:mitochondrial inner membrane"/>
    <property type="evidence" value="ECO:0007669"/>
    <property type="project" value="UniProtKB-SubCell"/>
</dbReference>
<evidence type="ECO:0000259" key="10">
    <source>
        <dbReference type="Pfam" id="PF02823"/>
    </source>
</evidence>
<keyword evidence="4" id="KW-0375">Hydrogen ion transport</keyword>
<keyword evidence="9" id="KW-0472">Membrane</keyword>
<evidence type="ECO:0000313" key="11">
    <source>
        <dbReference type="EMBL" id="KAA8494723.1"/>
    </source>
</evidence>
<dbReference type="SUPFAM" id="SSF51344">
    <property type="entry name" value="Epsilon subunit of F1F0-ATP synthase N-terminal domain"/>
    <property type="match status" value="1"/>
</dbReference>
<dbReference type="InterPro" id="IPR001469">
    <property type="entry name" value="ATP_synth_F1_dsu/esu"/>
</dbReference>
<keyword evidence="5" id="KW-0999">Mitochondrion inner membrane</keyword>
<evidence type="ECO:0000256" key="5">
    <source>
        <dbReference type="ARBA" id="ARBA00022792"/>
    </source>
</evidence>
<dbReference type="CDD" id="cd12152">
    <property type="entry name" value="F1-ATPase_delta"/>
    <property type="match status" value="1"/>
</dbReference>
<dbReference type="PANTHER" id="PTHR13822">
    <property type="entry name" value="ATP SYNTHASE DELTA/EPSILON CHAIN"/>
    <property type="match status" value="1"/>
</dbReference>
<dbReference type="OrthoDB" id="270171at2759"/>
<evidence type="ECO:0000256" key="9">
    <source>
        <dbReference type="ARBA" id="ARBA00023136"/>
    </source>
</evidence>
<evidence type="ECO:0000256" key="7">
    <source>
        <dbReference type="ARBA" id="ARBA00023065"/>
    </source>
</evidence>
<evidence type="ECO:0000256" key="2">
    <source>
        <dbReference type="ARBA" id="ARBA00005712"/>
    </source>
</evidence>
<dbReference type="NCBIfam" id="TIGR01216">
    <property type="entry name" value="ATP_synt_epsi"/>
    <property type="match status" value="1"/>
</dbReference>
<dbReference type="Pfam" id="PF02823">
    <property type="entry name" value="ATP-synt_DE_N"/>
    <property type="match status" value="1"/>
</dbReference>
<evidence type="ECO:0000313" key="12">
    <source>
        <dbReference type="Proteomes" id="UP000324585"/>
    </source>
</evidence>
<dbReference type="EMBL" id="VRMN01000004">
    <property type="protein sequence ID" value="KAA8494723.1"/>
    <property type="molecule type" value="Genomic_DNA"/>
</dbReference>
<dbReference type="GO" id="GO:0045259">
    <property type="term" value="C:proton-transporting ATP synthase complex"/>
    <property type="evidence" value="ECO:0007669"/>
    <property type="project" value="InterPro"/>
</dbReference>
<keyword evidence="7" id="KW-0406">Ion transport</keyword>
<keyword evidence="3" id="KW-0813">Transport</keyword>
<comment type="similarity">
    <text evidence="2">Belongs to the ATPase epsilon chain family.</text>
</comment>
<comment type="subcellular location">
    <subcellularLocation>
        <location evidence="1">Mitochondrion inner membrane</location>
    </subcellularLocation>
</comment>
<proteinExistence type="inferred from homology"/>
<evidence type="ECO:0000256" key="1">
    <source>
        <dbReference type="ARBA" id="ARBA00004273"/>
    </source>
</evidence>
<dbReference type="HAMAP" id="MF_00530">
    <property type="entry name" value="ATP_synth_epsil_bac"/>
    <property type="match status" value="1"/>
</dbReference>
<dbReference type="InterPro" id="IPR020546">
    <property type="entry name" value="ATP_synth_F1_dsu/esu_N"/>
</dbReference>
<organism evidence="11 12">
    <name type="scientific">Porphyridium purpureum</name>
    <name type="common">Red alga</name>
    <name type="synonym">Porphyridium cruentum</name>
    <dbReference type="NCBI Taxonomy" id="35688"/>
    <lineage>
        <taxon>Eukaryota</taxon>
        <taxon>Rhodophyta</taxon>
        <taxon>Bangiophyceae</taxon>
        <taxon>Porphyridiales</taxon>
        <taxon>Porphyridiaceae</taxon>
        <taxon>Porphyridium</taxon>
    </lineage>
</organism>
<evidence type="ECO:0000256" key="4">
    <source>
        <dbReference type="ARBA" id="ARBA00022781"/>
    </source>
</evidence>
<keyword evidence="12" id="KW-1185">Reference proteome</keyword>
<reference evidence="12" key="1">
    <citation type="journal article" date="2019" name="Nat. Commun.">
        <title>Expansion of phycobilisome linker gene families in mesophilic red algae.</title>
        <authorList>
            <person name="Lee J."/>
            <person name="Kim D."/>
            <person name="Bhattacharya D."/>
            <person name="Yoon H.S."/>
        </authorList>
    </citation>
    <scope>NUCLEOTIDE SEQUENCE [LARGE SCALE GENOMIC DNA]</scope>
    <source>
        <strain evidence="12">CCMP 1328</strain>
    </source>
</reference>
<dbReference type="Proteomes" id="UP000324585">
    <property type="component" value="Unassembled WGS sequence"/>
</dbReference>
<dbReference type="Gene3D" id="2.60.15.10">
    <property type="entry name" value="F0F1 ATP synthase delta/epsilon subunit, N-terminal"/>
    <property type="match status" value="1"/>
</dbReference>
<dbReference type="OMA" id="PHQTIYR"/>